<evidence type="ECO:0000256" key="1">
    <source>
        <dbReference type="SAM" id="Coils"/>
    </source>
</evidence>
<dbReference type="AlphaFoldDB" id="A0AAD2CWF2"/>
<name>A0AAD2CWF2_EUPCR</name>
<evidence type="ECO:0000313" key="3">
    <source>
        <dbReference type="EMBL" id="CAI2372623.1"/>
    </source>
</evidence>
<comment type="caution">
    <text evidence="3">The sequence shown here is derived from an EMBL/GenBank/DDBJ whole genome shotgun (WGS) entry which is preliminary data.</text>
</comment>
<sequence>MSKDVKDLEDELLGENEYEREIRAKYDNRLYTSNYLQNKTQTKKASFGLPTFSSSNESSIQKDVLKMYLNRLCCFLLPIGVTGLSATFTYPIAVRLVKSLFKIRDFYAIHLAISPIMVFININVFGTLRGIMNVKIKEAEYEEYKQEVQQYKDQNKDHLIDHFGKTYNQIRDKYLEKEYVDTYQYNKINPLNLGKEVHTNKKYKKADFSFEYDQDRV</sequence>
<evidence type="ECO:0000313" key="4">
    <source>
        <dbReference type="Proteomes" id="UP001295684"/>
    </source>
</evidence>
<keyword evidence="4" id="KW-1185">Reference proteome</keyword>
<accession>A0AAD2CWF2</accession>
<keyword evidence="1" id="KW-0175">Coiled coil</keyword>
<feature type="transmembrane region" description="Helical" evidence="2">
    <location>
        <begin position="106"/>
        <end position="128"/>
    </location>
</feature>
<keyword evidence="2" id="KW-0812">Transmembrane</keyword>
<protein>
    <recommendedName>
        <fullName evidence="5">Transmembrane protein</fullName>
    </recommendedName>
</protein>
<organism evidence="3 4">
    <name type="scientific">Euplotes crassus</name>
    <dbReference type="NCBI Taxonomy" id="5936"/>
    <lineage>
        <taxon>Eukaryota</taxon>
        <taxon>Sar</taxon>
        <taxon>Alveolata</taxon>
        <taxon>Ciliophora</taxon>
        <taxon>Intramacronucleata</taxon>
        <taxon>Spirotrichea</taxon>
        <taxon>Hypotrichia</taxon>
        <taxon>Euplotida</taxon>
        <taxon>Euplotidae</taxon>
        <taxon>Moneuplotes</taxon>
    </lineage>
</organism>
<proteinExistence type="predicted"/>
<dbReference type="Proteomes" id="UP001295684">
    <property type="component" value="Unassembled WGS sequence"/>
</dbReference>
<keyword evidence="2" id="KW-0472">Membrane</keyword>
<evidence type="ECO:0008006" key="5">
    <source>
        <dbReference type="Google" id="ProtNLM"/>
    </source>
</evidence>
<dbReference type="EMBL" id="CAMPGE010013917">
    <property type="protein sequence ID" value="CAI2372623.1"/>
    <property type="molecule type" value="Genomic_DNA"/>
</dbReference>
<feature type="transmembrane region" description="Helical" evidence="2">
    <location>
        <begin position="72"/>
        <end position="94"/>
    </location>
</feature>
<reference evidence="3" key="1">
    <citation type="submission" date="2023-07" db="EMBL/GenBank/DDBJ databases">
        <authorList>
            <consortium name="AG Swart"/>
            <person name="Singh M."/>
            <person name="Singh A."/>
            <person name="Seah K."/>
            <person name="Emmerich C."/>
        </authorList>
    </citation>
    <scope>NUCLEOTIDE SEQUENCE</scope>
    <source>
        <strain evidence="3">DP1</strain>
    </source>
</reference>
<gene>
    <name evidence="3" type="ORF">ECRASSUSDP1_LOCUS13954</name>
</gene>
<evidence type="ECO:0000256" key="2">
    <source>
        <dbReference type="SAM" id="Phobius"/>
    </source>
</evidence>
<feature type="coiled-coil region" evidence="1">
    <location>
        <begin position="134"/>
        <end position="161"/>
    </location>
</feature>
<keyword evidence="2" id="KW-1133">Transmembrane helix</keyword>